<sequence>MKKSKRDQQSFDFNQMISQYMKDYIDRIHKEDYKKNNSFVYLENETLHMLLMYLFIKNTSNNTDSSQVNLSELAEVLDRHIENNRLGYEEVIQLLKSRVEGSNEND</sequence>
<proteinExistence type="predicted"/>
<dbReference type="RefSeq" id="WP_153834164.1">
    <property type="nucleotide sequence ID" value="NZ_JBHUMW010000002.1"/>
</dbReference>
<keyword evidence="2" id="KW-1185">Reference proteome</keyword>
<name>A0A6N7R2L6_9BACI</name>
<organism evidence="1 2">
    <name type="scientific">Gracilibacillus thailandensis</name>
    <dbReference type="NCBI Taxonomy" id="563735"/>
    <lineage>
        <taxon>Bacteria</taxon>
        <taxon>Bacillati</taxon>
        <taxon>Bacillota</taxon>
        <taxon>Bacilli</taxon>
        <taxon>Bacillales</taxon>
        <taxon>Bacillaceae</taxon>
        <taxon>Gracilibacillus</taxon>
    </lineage>
</organism>
<reference evidence="1 2" key="1">
    <citation type="submission" date="2019-10" db="EMBL/GenBank/DDBJ databases">
        <title>Gracilibacillus salitolerans sp. nov., a moderate halophile isolated from a saline soil in northwest China.</title>
        <authorList>
            <person name="Gan L."/>
        </authorList>
    </citation>
    <scope>NUCLEOTIDE SEQUENCE [LARGE SCALE GENOMIC DNA]</scope>
    <source>
        <strain evidence="1 2">TP2-8</strain>
    </source>
</reference>
<comment type="caution">
    <text evidence="1">The sequence shown here is derived from an EMBL/GenBank/DDBJ whole genome shotgun (WGS) entry which is preliminary data.</text>
</comment>
<evidence type="ECO:0000313" key="1">
    <source>
        <dbReference type="EMBL" id="MRI65316.1"/>
    </source>
</evidence>
<dbReference type="EMBL" id="WJEE01000003">
    <property type="protein sequence ID" value="MRI65316.1"/>
    <property type="molecule type" value="Genomic_DNA"/>
</dbReference>
<accession>A0A6N7R2L6</accession>
<dbReference type="Proteomes" id="UP000435187">
    <property type="component" value="Unassembled WGS sequence"/>
</dbReference>
<evidence type="ECO:0000313" key="2">
    <source>
        <dbReference type="Proteomes" id="UP000435187"/>
    </source>
</evidence>
<gene>
    <name evidence="1" type="ORF">GH885_03010</name>
</gene>
<dbReference type="AlphaFoldDB" id="A0A6N7R2L6"/>
<protein>
    <submittedName>
        <fullName evidence="1">Uncharacterized protein</fullName>
    </submittedName>
</protein>